<dbReference type="SUPFAM" id="SSF100950">
    <property type="entry name" value="NagB/RpiA/CoA transferase-like"/>
    <property type="match status" value="1"/>
</dbReference>
<dbReference type="OrthoDB" id="9791139at2"/>
<dbReference type="Proteomes" id="UP000321533">
    <property type="component" value="Chromosome"/>
</dbReference>
<dbReference type="RefSeq" id="WP_147191853.1">
    <property type="nucleotide sequence ID" value="NZ_CP042435.1"/>
</dbReference>
<dbReference type="Gene3D" id="3.40.50.1360">
    <property type="match status" value="1"/>
</dbReference>
<gene>
    <name evidence="1" type="ORF">FRZ67_18035</name>
</gene>
<dbReference type="AlphaFoldDB" id="A0A5B8VC92"/>
<keyword evidence="1" id="KW-0413">Isomerase</keyword>
<evidence type="ECO:0000313" key="1">
    <source>
        <dbReference type="EMBL" id="QEC69120.1"/>
    </source>
</evidence>
<dbReference type="GO" id="GO:0016853">
    <property type="term" value="F:isomerase activity"/>
    <property type="evidence" value="ECO:0007669"/>
    <property type="project" value="UniProtKB-KW"/>
</dbReference>
<keyword evidence="2" id="KW-1185">Reference proteome</keyword>
<protein>
    <submittedName>
        <fullName evidence="1">Glucosamine-6-phosphate isomerase</fullName>
    </submittedName>
</protein>
<accession>A0A5B8VC92</accession>
<name>A0A5B8VC92_9BACT</name>
<proteinExistence type="predicted"/>
<dbReference type="KEGG" id="pgin:FRZ67_18035"/>
<sequence>MARKLSSIAPGWWDYTTLDTDLIEEVALLTPEKMLQLSRPGFKVVMYDTLEDFYLAEALEYVNAWKQSTADNPVGICGPIGPTEQLPLVARIINELNISVKSAHFWGMDEWVMGDKEVSPDHPLSFEKADRELCFNRIKKELVMPDENLHFPKADTAVYRKSWEGVRCAVMQGGQGDIKHWAFNDPPKREAEYIDNPPPPEVYRKLTARVVDLHPITIAQNARTSGGGNITLVPTKAITVGPVETWMAEKVSIWHAGMHDNPFGQRLTTYMISKNMVDTSVPMSLLADHPNVQFNFYRGGIGDCSVVMH</sequence>
<organism evidence="1 2">
    <name type="scientific">Panacibacter ginsenosidivorans</name>
    <dbReference type="NCBI Taxonomy" id="1813871"/>
    <lineage>
        <taxon>Bacteria</taxon>
        <taxon>Pseudomonadati</taxon>
        <taxon>Bacteroidota</taxon>
        <taxon>Chitinophagia</taxon>
        <taxon>Chitinophagales</taxon>
        <taxon>Chitinophagaceae</taxon>
        <taxon>Panacibacter</taxon>
    </lineage>
</organism>
<evidence type="ECO:0000313" key="2">
    <source>
        <dbReference type="Proteomes" id="UP000321533"/>
    </source>
</evidence>
<dbReference type="InterPro" id="IPR037171">
    <property type="entry name" value="NagB/RpiA_transferase-like"/>
</dbReference>
<reference evidence="1 2" key="1">
    <citation type="journal article" date="2016" name="Int. J. Syst. Evol. Microbiol.">
        <title>Panacibacter ginsenosidivorans gen. nov., sp. nov., with ginsenoside converting activity isolated from soil of a ginseng field.</title>
        <authorList>
            <person name="Siddiqi M.Z."/>
            <person name="Muhammad Shafi S."/>
            <person name="Choi K.D."/>
            <person name="Im W.T."/>
        </authorList>
    </citation>
    <scope>NUCLEOTIDE SEQUENCE [LARGE SCALE GENOMIC DNA]</scope>
    <source>
        <strain evidence="1 2">Gsoil1550</strain>
    </source>
</reference>
<dbReference type="EMBL" id="CP042435">
    <property type="protein sequence ID" value="QEC69120.1"/>
    <property type="molecule type" value="Genomic_DNA"/>
</dbReference>